<dbReference type="PROSITE" id="PS51767">
    <property type="entry name" value="PEPTIDASE_A1"/>
    <property type="match status" value="1"/>
</dbReference>
<proteinExistence type="inferred from homology"/>
<protein>
    <recommendedName>
        <fullName evidence="4">Peptidase A1 domain-containing protein</fullName>
    </recommendedName>
</protein>
<dbReference type="InterPro" id="IPR032861">
    <property type="entry name" value="TAXi_N"/>
</dbReference>
<evidence type="ECO:0000313" key="6">
    <source>
        <dbReference type="Proteomes" id="UP001231189"/>
    </source>
</evidence>
<evidence type="ECO:0000256" key="2">
    <source>
        <dbReference type="ARBA" id="ARBA00022670"/>
    </source>
</evidence>
<dbReference type="Pfam" id="PF14543">
    <property type="entry name" value="TAXi_N"/>
    <property type="match status" value="1"/>
</dbReference>
<dbReference type="PANTHER" id="PTHR47967">
    <property type="entry name" value="OS07G0603500 PROTEIN-RELATED"/>
    <property type="match status" value="1"/>
</dbReference>
<dbReference type="InterPro" id="IPR021109">
    <property type="entry name" value="Peptidase_aspartic_dom_sf"/>
</dbReference>
<dbReference type="Proteomes" id="UP001231189">
    <property type="component" value="Unassembled WGS sequence"/>
</dbReference>
<dbReference type="SUPFAM" id="SSF50630">
    <property type="entry name" value="Acid proteases"/>
    <property type="match status" value="1"/>
</dbReference>
<organism evidence="5 6">
    <name type="scientific">Lolium multiflorum</name>
    <name type="common">Italian ryegrass</name>
    <name type="synonym">Lolium perenne subsp. multiflorum</name>
    <dbReference type="NCBI Taxonomy" id="4521"/>
    <lineage>
        <taxon>Eukaryota</taxon>
        <taxon>Viridiplantae</taxon>
        <taxon>Streptophyta</taxon>
        <taxon>Embryophyta</taxon>
        <taxon>Tracheophyta</taxon>
        <taxon>Spermatophyta</taxon>
        <taxon>Magnoliopsida</taxon>
        <taxon>Liliopsida</taxon>
        <taxon>Poales</taxon>
        <taxon>Poaceae</taxon>
        <taxon>BOP clade</taxon>
        <taxon>Pooideae</taxon>
        <taxon>Poodae</taxon>
        <taxon>Poeae</taxon>
        <taxon>Poeae Chloroplast Group 2 (Poeae type)</taxon>
        <taxon>Loliodinae</taxon>
        <taxon>Loliinae</taxon>
        <taxon>Lolium</taxon>
    </lineage>
</organism>
<comment type="caution">
    <text evidence="5">The sequence shown here is derived from an EMBL/GenBank/DDBJ whole genome shotgun (WGS) entry which is preliminary data.</text>
</comment>
<evidence type="ECO:0000256" key="3">
    <source>
        <dbReference type="ARBA" id="ARBA00022801"/>
    </source>
</evidence>
<keyword evidence="3" id="KW-0378">Hydrolase</keyword>
<dbReference type="GO" id="GO:0005576">
    <property type="term" value="C:extracellular region"/>
    <property type="evidence" value="ECO:0007669"/>
    <property type="project" value="TreeGrafter"/>
</dbReference>
<dbReference type="InterPro" id="IPR032799">
    <property type="entry name" value="TAXi_C"/>
</dbReference>
<keyword evidence="6" id="KW-1185">Reference proteome</keyword>
<sequence length="321" mass="34790">MAERLSRAANRRLAPLNGVTVPVLQDHGGYIAEFDIGHPPQRAQAIVDPMTDLVWTQSSTCRPNCFAQNLGFFNFSLSYTDYPVPCDHSMCAAGYETKPCMGSGDDNDEGTCPVRATNFEYVAAGVLRTDIFMFGEPRVNAYVNITFGCVSQTNFGNLDGASGFLGLGRGALSFVSQVGGNRFSYCLTRLSDDLDPSTLFVGSSAGLGGDGPVTSVPFVESPDEEPFSSLYYLPMSGIEFAGWVFIPLRAFRIRQVAPGLWTGGVVISTTIPVTFLVDEAYRILSQRVSEHLGSNLVPAPVDSGLEFCVAAEDQWRRTKKN</sequence>
<dbReference type="GO" id="GO:0006508">
    <property type="term" value="P:proteolysis"/>
    <property type="evidence" value="ECO:0007669"/>
    <property type="project" value="UniProtKB-KW"/>
</dbReference>
<keyword evidence="2" id="KW-0645">Protease</keyword>
<name>A0AAD8V178_LOLMU</name>
<comment type="similarity">
    <text evidence="1">Belongs to the peptidase A1 family.</text>
</comment>
<evidence type="ECO:0000259" key="4">
    <source>
        <dbReference type="PROSITE" id="PS51767"/>
    </source>
</evidence>
<dbReference type="EMBL" id="JAUUTY010000851">
    <property type="protein sequence ID" value="KAK1574034.1"/>
    <property type="molecule type" value="Genomic_DNA"/>
</dbReference>
<dbReference type="PANTHER" id="PTHR47967:SF83">
    <property type="entry name" value="OS05G0375700 PROTEIN"/>
    <property type="match status" value="1"/>
</dbReference>
<accession>A0AAD8V178</accession>
<gene>
    <name evidence="5" type="ORF">QYE76_017761</name>
</gene>
<dbReference type="InterPro" id="IPR033121">
    <property type="entry name" value="PEPTIDASE_A1"/>
</dbReference>
<evidence type="ECO:0000256" key="1">
    <source>
        <dbReference type="ARBA" id="ARBA00007447"/>
    </source>
</evidence>
<evidence type="ECO:0000313" key="5">
    <source>
        <dbReference type="EMBL" id="KAK1574034.1"/>
    </source>
</evidence>
<dbReference type="Pfam" id="PF14541">
    <property type="entry name" value="TAXi_C"/>
    <property type="match status" value="1"/>
</dbReference>
<dbReference type="Gene3D" id="2.40.70.10">
    <property type="entry name" value="Acid Proteases"/>
    <property type="match status" value="2"/>
</dbReference>
<dbReference type="AlphaFoldDB" id="A0AAD8V178"/>
<dbReference type="InterPro" id="IPR051708">
    <property type="entry name" value="Plant_Aspart_Prot_A1"/>
</dbReference>
<dbReference type="GO" id="GO:0008233">
    <property type="term" value="F:peptidase activity"/>
    <property type="evidence" value="ECO:0007669"/>
    <property type="project" value="UniProtKB-KW"/>
</dbReference>
<reference evidence="5" key="1">
    <citation type="submission" date="2023-07" db="EMBL/GenBank/DDBJ databases">
        <title>A chromosome-level genome assembly of Lolium multiflorum.</title>
        <authorList>
            <person name="Chen Y."/>
            <person name="Copetti D."/>
            <person name="Kolliker R."/>
            <person name="Studer B."/>
        </authorList>
    </citation>
    <scope>NUCLEOTIDE SEQUENCE</scope>
    <source>
        <strain evidence="5">02402/16</strain>
        <tissue evidence="5">Leaf</tissue>
    </source>
</reference>
<feature type="domain" description="Peptidase A1" evidence="4">
    <location>
        <begin position="30"/>
        <end position="321"/>
    </location>
</feature>